<proteinExistence type="predicted"/>
<accession>A0A0H5QPR8</accession>
<dbReference type="AlphaFoldDB" id="A0A0H5QPR8"/>
<organism evidence="1">
    <name type="scientific">Spongospora subterranea</name>
    <dbReference type="NCBI Taxonomy" id="70186"/>
    <lineage>
        <taxon>Eukaryota</taxon>
        <taxon>Sar</taxon>
        <taxon>Rhizaria</taxon>
        <taxon>Endomyxa</taxon>
        <taxon>Phytomyxea</taxon>
        <taxon>Plasmodiophorida</taxon>
        <taxon>Plasmodiophoridae</taxon>
        <taxon>Spongospora</taxon>
    </lineage>
</organism>
<evidence type="ECO:0000313" key="1">
    <source>
        <dbReference type="EMBL" id="CRZ03607.1"/>
    </source>
</evidence>
<protein>
    <submittedName>
        <fullName evidence="1">Uncharacterized protein</fullName>
    </submittedName>
</protein>
<dbReference type="EMBL" id="HACM01003165">
    <property type="protein sequence ID" value="CRZ03607.1"/>
    <property type="molecule type" value="Transcribed_RNA"/>
</dbReference>
<feature type="non-terminal residue" evidence="1">
    <location>
        <position position="1"/>
    </location>
</feature>
<sequence length="124" mass="14483">NTGQYIDIFKEWAEWVQLYNNHDRILLKTHQLQLAVGVHLIKCPIYLIRVIVADSDMMFWCGTSTHFKFCSDLSISQDIAKLSLELLNRRTPFHHGSTASLDDSTNLFEENNRLVLRSKPYWLS</sequence>
<name>A0A0H5QPR8_9EUKA</name>
<reference evidence="1" key="1">
    <citation type="submission" date="2015-04" db="EMBL/GenBank/DDBJ databases">
        <title>The genome sequence of the plant pathogenic Rhizarian Plasmodiophora brassicae reveals insights in its biotrophic life cycle and the origin of chitin synthesis.</title>
        <authorList>
            <person name="Schwelm A."/>
            <person name="Fogelqvist J."/>
            <person name="Knaust A."/>
            <person name="Julke S."/>
            <person name="Lilja T."/>
            <person name="Dhandapani V."/>
            <person name="Bonilla-Rosso G."/>
            <person name="Karlsson M."/>
            <person name="Shevchenko A."/>
            <person name="Choi S.R."/>
            <person name="Kim H.G."/>
            <person name="Park J.Y."/>
            <person name="Lim Y.P."/>
            <person name="Ludwig-Muller J."/>
            <person name="Dixelius C."/>
        </authorList>
    </citation>
    <scope>NUCLEOTIDE SEQUENCE</scope>
    <source>
        <tissue evidence="1">Potato root galls</tissue>
    </source>
</reference>